<proteinExistence type="inferred from homology"/>
<keyword evidence="2" id="KW-0645">Protease</keyword>
<keyword evidence="3" id="KW-0378">Hydrolase</keyword>
<keyword evidence="4" id="KW-0720">Serine protease</keyword>
<dbReference type="InterPro" id="IPR005320">
    <property type="entry name" value="Peptidase_S51"/>
</dbReference>
<dbReference type="RefSeq" id="WP_107241435.1">
    <property type="nucleotide sequence ID" value="NZ_PYMJ01000002.1"/>
</dbReference>
<dbReference type="PANTHER" id="PTHR20842">
    <property type="entry name" value="PROTEASE S51 ALPHA-ASPARTYL DIPEPTIDASE"/>
    <property type="match status" value="1"/>
</dbReference>
<dbReference type="NCBIfam" id="NF003642">
    <property type="entry name" value="PRK05282.1"/>
    <property type="match status" value="1"/>
</dbReference>
<dbReference type="SUPFAM" id="SSF52317">
    <property type="entry name" value="Class I glutamine amidotransferase-like"/>
    <property type="match status" value="1"/>
</dbReference>
<reference evidence="5 6" key="1">
    <citation type="submission" date="2018-01" db="EMBL/GenBank/DDBJ databases">
        <title>Whole genome sequencing of Histamine producing bacteria.</title>
        <authorList>
            <person name="Butler K."/>
        </authorList>
    </citation>
    <scope>NUCLEOTIDE SEQUENCE [LARGE SCALE GENOMIC DNA]</scope>
    <source>
        <strain evidence="5 6">JCM 12947</strain>
    </source>
</reference>
<dbReference type="EMBL" id="PYMJ01000002">
    <property type="protein sequence ID" value="PSU51047.1"/>
    <property type="molecule type" value="Genomic_DNA"/>
</dbReference>
<evidence type="ECO:0000313" key="5">
    <source>
        <dbReference type="EMBL" id="PSU51047.1"/>
    </source>
</evidence>
<evidence type="ECO:0000256" key="3">
    <source>
        <dbReference type="ARBA" id="ARBA00022801"/>
    </source>
</evidence>
<dbReference type="PANTHER" id="PTHR20842:SF0">
    <property type="entry name" value="ALPHA-ASPARTYL DIPEPTIDASE"/>
    <property type="match status" value="1"/>
</dbReference>
<dbReference type="Proteomes" id="UP000240987">
    <property type="component" value="Unassembled WGS sequence"/>
</dbReference>
<dbReference type="OrthoDB" id="3373764at2"/>
<comment type="similarity">
    <text evidence="1">Belongs to the peptidase S51 family.</text>
</comment>
<comment type="caution">
    <text evidence="5">The sequence shown here is derived from an EMBL/GenBank/DDBJ whole genome shotgun (WGS) entry which is preliminary data.</text>
</comment>
<evidence type="ECO:0000313" key="6">
    <source>
        <dbReference type="Proteomes" id="UP000240987"/>
    </source>
</evidence>
<accession>A0A2T3JPS2</accession>
<evidence type="ECO:0000256" key="4">
    <source>
        <dbReference type="ARBA" id="ARBA00022825"/>
    </source>
</evidence>
<protein>
    <submittedName>
        <fullName evidence="5">Dipeptidase PepE</fullName>
    </submittedName>
</protein>
<evidence type="ECO:0000256" key="2">
    <source>
        <dbReference type="ARBA" id="ARBA00022670"/>
    </source>
</evidence>
<organism evidence="5 6">
    <name type="scientific">Photobacterium frigidiphilum</name>
    <dbReference type="NCBI Taxonomy" id="264736"/>
    <lineage>
        <taxon>Bacteria</taxon>
        <taxon>Pseudomonadati</taxon>
        <taxon>Pseudomonadota</taxon>
        <taxon>Gammaproteobacteria</taxon>
        <taxon>Vibrionales</taxon>
        <taxon>Vibrionaceae</taxon>
        <taxon>Photobacterium</taxon>
    </lineage>
</organism>
<gene>
    <name evidence="5" type="ORF">C9J12_03530</name>
</gene>
<dbReference type="Gene3D" id="3.40.50.880">
    <property type="match status" value="1"/>
</dbReference>
<name>A0A2T3JPS2_9GAMM</name>
<dbReference type="AlphaFoldDB" id="A0A2T3JPS2"/>
<dbReference type="GO" id="GO:0006508">
    <property type="term" value="P:proteolysis"/>
    <property type="evidence" value="ECO:0007669"/>
    <property type="project" value="UniProtKB-KW"/>
</dbReference>
<dbReference type="Pfam" id="PF03575">
    <property type="entry name" value="Peptidase_S51"/>
    <property type="match status" value="1"/>
</dbReference>
<sequence length="245" mass="26847">MDILLLSNGKIAGNQHVMEFASDAVVEQIKRTGAKNLVLIPYAVIRSSHDDRVALVQETFDALGLDCKVTGLHRAEDPVKAIQEAEGILVSGGNTWVLNKTLHDLGLVGPIRKAVLDQGIPYIGWSAGTNIACPTIRTTNDMPIITGAVLSSLNLVPFQINPHYLEANVEGHMGETRDERIQEFLEVNQYEPVVGIPEGTWLHLLNGELSYHTANGKPLKLFSHGEDPVYYTAEQSVQFLMAHSC</sequence>
<keyword evidence="6" id="KW-1185">Reference proteome</keyword>
<dbReference type="InterPro" id="IPR029062">
    <property type="entry name" value="Class_I_gatase-like"/>
</dbReference>
<dbReference type="GO" id="GO:0008236">
    <property type="term" value="F:serine-type peptidase activity"/>
    <property type="evidence" value="ECO:0007669"/>
    <property type="project" value="UniProtKB-KW"/>
</dbReference>
<evidence type="ECO:0000256" key="1">
    <source>
        <dbReference type="ARBA" id="ARBA00006534"/>
    </source>
</evidence>
<dbReference type="CDD" id="cd03146">
    <property type="entry name" value="GAT1_Peptidase_E"/>
    <property type="match status" value="1"/>
</dbReference>